<dbReference type="EMBL" id="JAGPXF010000007">
    <property type="protein sequence ID" value="KAH7235361.1"/>
    <property type="molecule type" value="Genomic_DNA"/>
</dbReference>
<protein>
    <submittedName>
        <fullName evidence="2">Heterokaryon incompatibility protein-domain-containing protein</fullName>
    </submittedName>
</protein>
<name>A0A8K0W6Y7_9HYPO</name>
<reference evidence="2" key="1">
    <citation type="journal article" date="2021" name="Nat. Commun.">
        <title>Genetic determinants of endophytism in the Arabidopsis root mycobiome.</title>
        <authorList>
            <person name="Mesny F."/>
            <person name="Miyauchi S."/>
            <person name="Thiergart T."/>
            <person name="Pickel B."/>
            <person name="Atanasova L."/>
            <person name="Karlsson M."/>
            <person name="Huettel B."/>
            <person name="Barry K.W."/>
            <person name="Haridas S."/>
            <person name="Chen C."/>
            <person name="Bauer D."/>
            <person name="Andreopoulos W."/>
            <person name="Pangilinan J."/>
            <person name="LaButti K."/>
            <person name="Riley R."/>
            <person name="Lipzen A."/>
            <person name="Clum A."/>
            <person name="Drula E."/>
            <person name="Henrissat B."/>
            <person name="Kohler A."/>
            <person name="Grigoriev I.V."/>
            <person name="Martin F.M."/>
            <person name="Hacquard S."/>
        </authorList>
    </citation>
    <scope>NUCLEOTIDE SEQUENCE</scope>
    <source>
        <strain evidence="2">MPI-SDFR-AT-0068</strain>
    </source>
</reference>
<evidence type="ECO:0000313" key="2">
    <source>
        <dbReference type="EMBL" id="KAH7235361.1"/>
    </source>
</evidence>
<sequence>MSLFLPETKPQPSHSVTTAVKMGKLGCSTVEDFDKLLNRQLNFKHTEIDARTQIRLLRLRRDPTIGGVHCTFHVVSLKEIQFGNAHGAEDVQKIHIVNQPFFVRQNLFQFMQTAVQRGEDGLFFIDAVCINQLDHKERLFQVRQMARVYRNATQVIAWLGVTDAGQLDNIQALDAVKNKDCSLWTRSQWEGFRYISYVPYWTRIWVIQEVLLASSLVIWCGNFTFSPVIFGRGCNAITHGTTRFAADGRPSTIGSASARVTSPAENIITHRLRYFFRPTKDALTEATSVGTLEEMTNRLIKPAAALQTYQSTTADLISQMISKFGKLECSDPRDKLYGMLGLLSGASRDNVEPDYGRDVSYAYYQTLKVGIGEIWPKDDGTEHPHWIESMEGSFISFYCHARDGFGLEDEVCMPILRQVLRELGFRARMKEAIFDAQLQQQFGWCPSLIRRYQRFRKMIIDIETKEPETTHGLLSRFHNRQRQMAESLLNRLDNRSRLWKRIHDPL</sequence>
<dbReference type="InterPro" id="IPR052895">
    <property type="entry name" value="HetReg/Transcr_Mod"/>
</dbReference>
<feature type="domain" description="Heterokaryon incompatibility" evidence="1">
    <location>
        <begin position="89"/>
        <end position="209"/>
    </location>
</feature>
<dbReference type="Pfam" id="PF06985">
    <property type="entry name" value="HET"/>
    <property type="match status" value="1"/>
</dbReference>
<evidence type="ECO:0000313" key="3">
    <source>
        <dbReference type="Proteomes" id="UP000813427"/>
    </source>
</evidence>
<evidence type="ECO:0000259" key="1">
    <source>
        <dbReference type="Pfam" id="PF06985"/>
    </source>
</evidence>
<dbReference type="AlphaFoldDB" id="A0A8K0W6Y7"/>
<dbReference type="PANTHER" id="PTHR24148:SF73">
    <property type="entry name" value="HET DOMAIN PROTEIN (AFU_ORTHOLOGUE AFUA_8G01020)"/>
    <property type="match status" value="1"/>
</dbReference>
<proteinExistence type="predicted"/>
<dbReference type="InterPro" id="IPR010730">
    <property type="entry name" value="HET"/>
</dbReference>
<organism evidence="2 3">
    <name type="scientific">Fusarium tricinctum</name>
    <dbReference type="NCBI Taxonomy" id="61284"/>
    <lineage>
        <taxon>Eukaryota</taxon>
        <taxon>Fungi</taxon>
        <taxon>Dikarya</taxon>
        <taxon>Ascomycota</taxon>
        <taxon>Pezizomycotina</taxon>
        <taxon>Sordariomycetes</taxon>
        <taxon>Hypocreomycetidae</taxon>
        <taxon>Hypocreales</taxon>
        <taxon>Nectriaceae</taxon>
        <taxon>Fusarium</taxon>
        <taxon>Fusarium tricinctum species complex</taxon>
    </lineage>
</organism>
<dbReference type="PANTHER" id="PTHR24148">
    <property type="entry name" value="ANKYRIN REPEAT DOMAIN-CONTAINING PROTEIN 39 HOMOLOG-RELATED"/>
    <property type="match status" value="1"/>
</dbReference>
<accession>A0A8K0W6Y7</accession>
<dbReference type="Proteomes" id="UP000813427">
    <property type="component" value="Unassembled WGS sequence"/>
</dbReference>
<gene>
    <name evidence="2" type="ORF">BKA59DRAFT_558830</name>
</gene>
<dbReference type="OrthoDB" id="5386682at2759"/>
<keyword evidence="3" id="KW-1185">Reference proteome</keyword>
<comment type="caution">
    <text evidence="2">The sequence shown here is derived from an EMBL/GenBank/DDBJ whole genome shotgun (WGS) entry which is preliminary data.</text>
</comment>